<organism evidence="1">
    <name type="scientific">Rhizophora mucronata</name>
    <name type="common">Asiatic mangrove</name>
    <dbReference type="NCBI Taxonomy" id="61149"/>
    <lineage>
        <taxon>Eukaryota</taxon>
        <taxon>Viridiplantae</taxon>
        <taxon>Streptophyta</taxon>
        <taxon>Embryophyta</taxon>
        <taxon>Tracheophyta</taxon>
        <taxon>Spermatophyta</taxon>
        <taxon>Magnoliopsida</taxon>
        <taxon>eudicotyledons</taxon>
        <taxon>Gunneridae</taxon>
        <taxon>Pentapetalae</taxon>
        <taxon>rosids</taxon>
        <taxon>fabids</taxon>
        <taxon>Malpighiales</taxon>
        <taxon>Rhizophoraceae</taxon>
        <taxon>Rhizophora</taxon>
    </lineage>
</organism>
<name>A0A2P2J5E2_RHIMU</name>
<dbReference type="AlphaFoldDB" id="A0A2P2J5E2"/>
<sequence length="19" mass="2300">MDQPSQVPCLQYPFFSWLL</sequence>
<reference evidence="1" key="1">
    <citation type="submission" date="2018-02" db="EMBL/GenBank/DDBJ databases">
        <title>Rhizophora mucronata_Transcriptome.</title>
        <authorList>
            <person name="Meera S.P."/>
            <person name="Sreeshan A."/>
            <person name="Augustine A."/>
        </authorList>
    </citation>
    <scope>NUCLEOTIDE SEQUENCE</scope>
    <source>
        <tissue evidence="1">Leaf</tissue>
    </source>
</reference>
<dbReference type="EMBL" id="GGEC01008219">
    <property type="protein sequence ID" value="MBW88702.1"/>
    <property type="molecule type" value="Transcribed_RNA"/>
</dbReference>
<evidence type="ECO:0000313" key="1">
    <source>
        <dbReference type="EMBL" id="MBW88702.1"/>
    </source>
</evidence>
<protein>
    <submittedName>
        <fullName evidence="1">Uncharacterized protein</fullName>
    </submittedName>
</protein>
<proteinExistence type="predicted"/>
<accession>A0A2P2J5E2</accession>